<evidence type="ECO:0000313" key="2">
    <source>
        <dbReference type="Proteomes" id="UP000323521"/>
    </source>
</evidence>
<gene>
    <name evidence="1" type="ORF">DCMF_07040</name>
</gene>
<dbReference type="Proteomes" id="UP000323521">
    <property type="component" value="Chromosome"/>
</dbReference>
<dbReference type="EMBL" id="CP017634">
    <property type="protein sequence ID" value="ATW24572.1"/>
    <property type="molecule type" value="Genomic_DNA"/>
</dbReference>
<reference evidence="1 2" key="1">
    <citation type="submission" date="2016-10" db="EMBL/GenBank/DDBJ databases">
        <title>Complete Genome Sequence of Peptococcaceae strain DCMF.</title>
        <authorList>
            <person name="Edwards R.J."/>
            <person name="Holland S.I."/>
            <person name="Deshpande N.P."/>
            <person name="Wong Y.K."/>
            <person name="Ertan H."/>
            <person name="Manefield M."/>
            <person name="Russell T.L."/>
            <person name="Lee M.J."/>
        </authorList>
    </citation>
    <scope>NUCLEOTIDE SEQUENCE [LARGE SCALE GENOMIC DNA]</scope>
    <source>
        <strain evidence="1 2">DCMF</strain>
    </source>
</reference>
<name>A0A3G1KQ25_FORW1</name>
<accession>A0A3G1KQ25</accession>
<keyword evidence="2" id="KW-1185">Reference proteome</keyword>
<organism evidence="1 2">
    <name type="scientific">Formimonas warabiya</name>
    <dbReference type="NCBI Taxonomy" id="1761012"/>
    <lineage>
        <taxon>Bacteria</taxon>
        <taxon>Bacillati</taxon>
        <taxon>Bacillota</taxon>
        <taxon>Clostridia</taxon>
        <taxon>Eubacteriales</taxon>
        <taxon>Peptococcaceae</taxon>
        <taxon>Candidatus Formimonas</taxon>
    </lineage>
</organism>
<protein>
    <submittedName>
        <fullName evidence="1">Uncharacterized protein</fullName>
    </submittedName>
</protein>
<sequence length="130" mass="15210">MHRRRGEVDPLTGNNDFFWPLPSIYFGDYLEVSTNDDEVEAPLSWREYEFQVKNPEGQKSKWVLFTYPFDYKLLKSIQCESLQLGMELLGMSTGPMVDYQQVPVVGRRLVREEVYQPAREADFLQGQPLI</sequence>
<proteinExistence type="predicted"/>
<dbReference type="AlphaFoldDB" id="A0A3G1KQ25"/>
<evidence type="ECO:0000313" key="1">
    <source>
        <dbReference type="EMBL" id="ATW24572.1"/>
    </source>
</evidence>
<dbReference type="KEGG" id="fwa:DCMF_07040"/>